<comment type="similarity">
    <text evidence="2">Belongs to the ZC3H14 family.</text>
</comment>
<dbReference type="InterPro" id="IPR040366">
    <property type="entry name" value="Nab2/ZC3H14"/>
</dbReference>
<evidence type="ECO:0000256" key="4">
    <source>
        <dbReference type="ARBA" id="ARBA00022723"/>
    </source>
</evidence>
<sequence>MTPLKQVKAKERCKFWPACVNGNSCQYHHPTQPCKLFPQCKFSDKCLYIHPNCKYDAKCSRPDCPYTHATRRLTPAVGLPQVLSLPHQVIVSAPPSYHQSLVPPPPTSSSKKQCLYYPNCTNMNCSFYHPTPCRFGMSCRNRFCTYYHPTPPTKDKLKWSKSIDTTVDKTKISTSSS</sequence>
<keyword evidence="8" id="KW-0539">Nucleus</keyword>
<accession>V4B5V2</accession>
<evidence type="ECO:0000256" key="9">
    <source>
        <dbReference type="PROSITE-ProRule" id="PRU00723"/>
    </source>
</evidence>
<dbReference type="GO" id="GO:0008270">
    <property type="term" value="F:zinc ion binding"/>
    <property type="evidence" value="ECO:0007669"/>
    <property type="project" value="UniProtKB-KW"/>
</dbReference>
<dbReference type="RefSeq" id="XP_009046381.1">
    <property type="nucleotide sequence ID" value="XM_009048133.1"/>
</dbReference>
<evidence type="ECO:0000256" key="2">
    <source>
        <dbReference type="ARBA" id="ARBA00008423"/>
    </source>
</evidence>
<keyword evidence="5" id="KW-0677">Repeat</keyword>
<dbReference type="GeneID" id="20246361"/>
<feature type="zinc finger region" description="C3H1-type" evidence="9">
    <location>
        <begin position="8"/>
        <end position="32"/>
    </location>
</feature>
<evidence type="ECO:0000256" key="1">
    <source>
        <dbReference type="ARBA" id="ARBA00004123"/>
    </source>
</evidence>
<dbReference type="CTD" id="20246361"/>
<evidence type="ECO:0000313" key="12">
    <source>
        <dbReference type="Proteomes" id="UP000030746"/>
    </source>
</evidence>
<protein>
    <recommendedName>
        <fullName evidence="3">Zinc finger CCCH domain-containing protein 14</fullName>
    </recommendedName>
</protein>
<dbReference type="GO" id="GO:0043488">
    <property type="term" value="P:regulation of mRNA stability"/>
    <property type="evidence" value="ECO:0007669"/>
    <property type="project" value="InterPro"/>
</dbReference>
<evidence type="ECO:0000259" key="10">
    <source>
        <dbReference type="PROSITE" id="PS50103"/>
    </source>
</evidence>
<evidence type="ECO:0000256" key="7">
    <source>
        <dbReference type="ARBA" id="ARBA00022833"/>
    </source>
</evidence>
<dbReference type="HOGENOM" id="CLU_120149_0_0_1"/>
<dbReference type="OMA" id="FNTQCAR"/>
<dbReference type="FunFam" id="4.10.1000.30:FF:000001">
    <property type="entry name" value="Zinc finger CCCH domain-containing protein 14"/>
    <property type="match status" value="1"/>
</dbReference>
<evidence type="ECO:0000313" key="11">
    <source>
        <dbReference type="EMBL" id="ESP02911.1"/>
    </source>
</evidence>
<organism evidence="11 12">
    <name type="scientific">Lottia gigantea</name>
    <name type="common">Giant owl limpet</name>
    <dbReference type="NCBI Taxonomy" id="225164"/>
    <lineage>
        <taxon>Eukaryota</taxon>
        <taxon>Metazoa</taxon>
        <taxon>Spiralia</taxon>
        <taxon>Lophotrochozoa</taxon>
        <taxon>Mollusca</taxon>
        <taxon>Gastropoda</taxon>
        <taxon>Patellogastropoda</taxon>
        <taxon>Lottioidea</taxon>
        <taxon>Lottiidae</taxon>
        <taxon>Lottia</taxon>
    </lineage>
</organism>
<dbReference type="PANTHER" id="PTHR14738:SF29">
    <property type="entry name" value="ZINC FINGER CCCH DOMAIN-CONTAINING PROTEIN 14"/>
    <property type="match status" value="1"/>
</dbReference>
<dbReference type="PROSITE" id="PS50103">
    <property type="entry name" value="ZF_C3H1"/>
    <property type="match status" value="1"/>
</dbReference>
<dbReference type="EMBL" id="KB200129">
    <property type="protein sequence ID" value="ESP02911.1"/>
    <property type="molecule type" value="Genomic_DNA"/>
</dbReference>
<keyword evidence="7 9" id="KW-0862">Zinc</keyword>
<dbReference type="Proteomes" id="UP000030746">
    <property type="component" value="Unassembled WGS sequence"/>
</dbReference>
<dbReference type="GO" id="GO:0005737">
    <property type="term" value="C:cytoplasm"/>
    <property type="evidence" value="ECO:0007669"/>
    <property type="project" value="TreeGrafter"/>
</dbReference>
<comment type="subcellular location">
    <subcellularLocation>
        <location evidence="1">Nucleus</location>
    </subcellularLocation>
</comment>
<dbReference type="Pfam" id="PF14608">
    <property type="entry name" value="zf-CCCH_2"/>
    <property type="match status" value="5"/>
</dbReference>
<proteinExistence type="inferred from homology"/>
<evidence type="ECO:0000256" key="6">
    <source>
        <dbReference type="ARBA" id="ARBA00022771"/>
    </source>
</evidence>
<dbReference type="KEGG" id="lgi:LOTGIDRAFT_212433"/>
<dbReference type="STRING" id="225164.V4B5V2"/>
<gene>
    <name evidence="11" type="ORF">LOTGIDRAFT_212433</name>
</gene>
<dbReference type="GO" id="GO:0005634">
    <property type="term" value="C:nucleus"/>
    <property type="evidence" value="ECO:0007669"/>
    <property type="project" value="UniProtKB-SubCell"/>
</dbReference>
<feature type="domain" description="C3H1-type" evidence="10">
    <location>
        <begin position="8"/>
        <end position="32"/>
    </location>
</feature>
<name>V4B5V2_LOTGI</name>
<dbReference type="PANTHER" id="PTHR14738">
    <property type="entry name" value="ZINC FINGER CCCH DOMAIN-CONTAINING PROTEIN 14"/>
    <property type="match status" value="1"/>
</dbReference>
<dbReference type="GO" id="GO:0008143">
    <property type="term" value="F:poly(A) binding"/>
    <property type="evidence" value="ECO:0007669"/>
    <property type="project" value="InterPro"/>
</dbReference>
<dbReference type="InterPro" id="IPR000571">
    <property type="entry name" value="Znf_CCCH"/>
</dbReference>
<dbReference type="Gene3D" id="4.10.1000.30">
    <property type="match status" value="2"/>
</dbReference>
<reference evidence="11 12" key="1">
    <citation type="journal article" date="2013" name="Nature">
        <title>Insights into bilaterian evolution from three spiralian genomes.</title>
        <authorList>
            <person name="Simakov O."/>
            <person name="Marletaz F."/>
            <person name="Cho S.J."/>
            <person name="Edsinger-Gonzales E."/>
            <person name="Havlak P."/>
            <person name="Hellsten U."/>
            <person name="Kuo D.H."/>
            <person name="Larsson T."/>
            <person name="Lv J."/>
            <person name="Arendt D."/>
            <person name="Savage R."/>
            <person name="Osoegawa K."/>
            <person name="de Jong P."/>
            <person name="Grimwood J."/>
            <person name="Chapman J.A."/>
            <person name="Shapiro H."/>
            <person name="Aerts A."/>
            <person name="Otillar R.P."/>
            <person name="Terry A.Y."/>
            <person name="Boore J.L."/>
            <person name="Grigoriev I.V."/>
            <person name="Lindberg D.R."/>
            <person name="Seaver E.C."/>
            <person name="Weisblat D.A."/>
            <person name="Putnam N.H."/>
            <person name="Rokhsar D.S."/>
        </authorList>
    </citation>
    <scope>NUCLEOTIDE SEQUENCE [LARGE SCALE GENOMIC DNA]</scope>
</reference>
<keyword evidence="4 9" id="KW-0479">Metal-binding</keyword>
<dbReference type="OrthoDB" id="5589010at2759"/>
<dbReference type="AlphaFoldDB" id="V4B5V2"/>
<evidence type="ECO:0000256" key="8">
    <source>
        <dbReference type="ARBA" id="ARBA00023242"/>
    </source>
</evidence>
<evidence type="ECO:0000256" key="3">
    <source>
        <dbReference type="ARBA" id="ARBA00015071"/>
    </source>
</evidence>
<evidence type="ECO:0000256" key="5">
    <source>
        <dbReference type="ARBA" id="ARBA00022737"/>
    </source>
</evidence>
<keyword evidence="12" id="KW-1185">Reference proteome</keyword>
<keyword evidence="6 9" id="KW-0863">Zinc-finger</keyword>